<feature type="chain" id="PRO_5040340362" evidence="1">
    <location>
        <begin position="25"/>
        <end position="373"/>
    </location>
</feature>
<protein>
    <submittedName>
        <fullName evidence="2">Uncharacterized protein</fullName>
    </submittedName>
</protein>
<comment type="caution">
    <text evidence="2">The sequence shown here is derived from an EMBL/GenBank/DDBJ whole genome shotgun (WGS) entry which is preliminary data.</text>
</comment>
<dbReference type="Proteomes" id="UP000800093">
    <property type="component" value="Unassembled WGS sequence"/>
</dbReference>
<dbReference type="OrthoDB" id="3777639at2759"/>
<dbReference type="EMBL" id="ML986587">
    <property type="protein sequence ID" value="KAF2268263.1"/>
    <property type="molecule type" value="Genomic_DNA"/>
</dbReference>
<keyword evidence="3" id="KW-1185">Reference proteome</keyword>
<reference evidence="3" key="1">
    <citation type="journal article" date="2020" name="Stud. Mycol.">
        <title>101 Dothideomycetes genomes: A test case for predicting lifestyles and emergence of pathogens.</title>
        <authorList>
            <person name="Haridas S."/>
            <person name="Albert R."/>
            <person name="Binder M."/>
            <person name="Bloem J."/>
            <person name="LaButti K."/>
            <person name="Salamov A."/>
            <person name="Andreopoulos B."/>
            <person name="Baker S."/>
            <person name="Barry K."/>
            <person name="Bills G."/>
            <person name="Bluhm B."/>
            <person name="Cannon C."/>
            <person name="Castanera R."/>
            <person name="Culley D."/>
            <person name="Daum C."/>
            <person name="Ezra D."/>
            <person name="Gonzalez J."/>
            <person name="Henrissat B."/>
            <person name="Kuo A."/>
            <person name="Liang C."/>
            <person name="Lipzen A."/>
            <person name="Lutzoni F."/>
            <person name="Magnuson J."/>
            <person name="Mondo S."/>
            <person name="Nolan M."/>
            <person name="Ohm R."/>
            <person name="Pangilinan J."/>
            <person name="Park H.-J."/>
            <person name="Ramirez L."/>
            <person name="Alfaro M."/>
            <person name="Sun H."/>
            <person name="Tritt A."/>
            <person name="Yoshinaga Y."/>
            <person name="Zwiers L.-H."/>
            <person name="Turgeon B."/>
            <person name="Goodwin S."/>
            <person name="Spatafora J."/>
            <person name="Crous P."/>
            <person name="Grigoriev I."/>
        </authorList>
    </citation>
    <scope>NUCLEOTIDE SEQUENCE [LARGE SCALE GENOMIC DNA]</scope>
    <source>
        <strain evidence="3">CBS 304.66</strain>
    </source>
</reference>
<accession>A0A9P4KI46</accession>
<feature type="signal peptide" evidence="1">
    <location>
        <begin position="1"/>
        <end position="24"/>
    </location>
</feature>
<sequence length="373" mass="38815">MLGTALSPGFVVASLMALTHVALAGEIIPCALGSGESNGCSYCEDDKAIKTGPWFKATKVASFHMENAAAQVGGGYDVWWNIAKPDEGCRVLITEPYNTDKGALNGKLSGNVVLSAAHGGCYFAHVGSRGVSVGFCCGTGDCQEAGAIPGGKKKRELTLPSSRIARGLQSSHSESDTNNVKRDVSTLEARRCWGGVCDDPPPPPKPAVTCSKAKKIGDTYTKAGTQQVDGNTLTCNGGQSCSLSPSMSVMASTSLSNEKSTTHTDGQGVQVSMTAGFMLIGPTATVTTGYSKDWSDSISNSMGLSKTDTVTKTVALSIGLTPGVDFNLWFTPTLRCQSYEITCNDVKQTLEKCEPVLDGSGNPTGDHGVMTVA</sequence>
<evidence type="ECO:0000256" key="1">
    <source>
        <dbReference type="SAM" id="SignalP"/>
    </source>
</evidence>
<evidence type="ECO:0000313" key="3">
    <source>
        <dbReference type="Proteomes" id="UP000800093"/>
    </source>
</evidence>
<evidence type="ECO:0000313" key="2">
    <source>
        <dbReference type="EMBL" id="KAF2268263.1"/>
    </source>
</evidence>
<dbReference type="AlphaFoldDB" id="A0A9P4KI46"/>
<proteinExistence type="predicted"/>
<name>A0A9P4KI46_9PLEO</name>
<gene>
    <name evidence="2" type="ORF">CC78DRAFT_530184</name>
</gene>
<keyword evidence="1" id="KW-0732">Signal</keyword>
<organism evidence="2 3">
    <name type="scientific">Lojkania enalia</name>
    <dbReference type="NCBI Taxonomy" id="147567"/>
    <lineage>
        <taxon>Eukaryota</taxon>
        <taxon>Fungi</taxon>
        <taxon>Dikarya</taxon>
        <taxon>Ascomycota</taxon>
        <taxon>Pezizomycotina</taxon>
        <taxon>Dothideomycetes</taxon>
        <taxon>Pleosporomycetidae</taxon>
        <taxon>Pleosporales</taxon>
        <taxon>Pleosporales incertae sedis</taxon>
        <taxon>Lojkania</taxon>
    </lineage>
</organism>